<keyword evidence="4 5" id="KW-0472">Membrane</keyword>
<dbReference type="PANTHER" id="PTHR38480">
    <property type="entry name" value="SLR0254 PROTEIN"/>
    <property type="match status" value="1"/>
</dbReference>
<evidence type="ECO:0000313" key="7">
    <source>
        <dbReference type="EMBL" id="PZR07886.1"/>
    </source>
</evidence>
<evidence type="ECO:0000259" key="6">
    <source>
        <dbReference type="Pfam" id="PF06271"/>
    </source>
</evidence>
<evidence type="ECO:0000256" key="2">
    <source>
        <dbReference type="ARBA" id="ARBA00022692"/>
    </source>
</evidence>
<comment type="subcellular location">
    <subcellularLocation>
        <location evidence="1">Membrane</location>
        <topology evidence="1">Multi-pass membrane protein</topology>
    </subcellularLocation>
</comment>
<dbReference type="PANTHER" id="PTHR38480:SF1">
    <property type="entry name" value="SLR0254 PROTEIN"/>
    <property type="match status" value="1"/>
</dbReference>
<evidence type="ECO:0000256" key="1">
    <source>
        <dbReference type="ARBA" id="ARBA00004141"/>
    </source>
</evidence>
<organism evidence="7 8">
    <name type="scientific">Archangium gephyra</name>
    <dbReference type="NCBI Taxonomy" id="48"/>
    <lineage>
        <taxon>Bacteria</taxon>
        <taxon>Pseudomonadati</taxon>
        <taxon>Myxococcota</taxon>
        <taxon>Myxococcia</taxon>
        <taxon>Myxococcales</taxon>
        <taxon>Cystobacterineae</taxon>
        <taxon>Archangiaceae</taxon>
        <taxon>Archangium</taxon>
    </lineage>
</organism>
<feature type="transmembrane region" description="Helical" evidence="5">
    <location>
        <begin position="48"/>
        <end position="68"/>
    </location>
</feature>
<dbReference type="Pfam" id="PF06271">
    <property type="entry name" value="RDD"/>
    <property type="match status" value="1"/>
</dbReference>
<feature type="domain" description="RDD" evidence="6">
    <location>
        <begin position="29"/>
        <end position="166"/>
    </location>
</feature>
<reference evidence="7 8" key="1">
    <citation type="submission" date="2017-08" db="EMBL/GenBank/DDBJ databases">
        <title>Infants hospitalized years apart are colonized by the same room-sourced microbial strains.</title>
        <authorList>
            <person name="Brooks B."/>
            <person name="Olm M.R."/>
            <person name="Firek B.A."/>
            <person name="Baker R."/>
            <person name="Thomas B.C."/>
            <person name="Morowitz M.J."/>
            <person name="Banfield J.F."/>
        </authorList>
    </citation>
    <scope>NUCLEOTIDE SEQUENCE [LARGE SCALE GENOMIC DNA]</scope>
    <source>
        <strain evidence="7">S2_003_000_R2_14</strain>
    </source>
</reference>
<dbReference type="GO" id="GO:0016020">
    <property type="term" value="C:membrane"/>
    <property type="evidence" value="ECO:0007669"/>
    <property type="project" value="UniProtKB-SubCell"/>
</dbReference>
<sequence length="281" mass="30640">MATALDAPARLDGTHTVLTPEYVEFNFVLAGLMSRLLALLIDTFVSLLLTYVGFLVIMLVAAVFGLAIGNGSAVLGLGMAAQFVVWFVVDWGYMVVLESLWSGQTVGKRVMGLRVIQDTGVRVGVTASLLRNLVRPLDKMPLFYLVGGATALVSESQQRLGDILAGTIVVRERKLKIPTALERPDGDTSLLADADFRARVAKLTAEEEAVLFSASLRREELGMEARLNLFATLSRRLEEQLGFTKPAHLSDEKLVLLVTAALAARNAAKRKQVPSRRFLSR</sequence>
<evidence type="ECO:0000256" key="4">
    <source>
        <dbReference type="ARBA" id="ARBA00023136"/>
    </source>
</evidence>
<dbReference type="AlphaFoldDB" id="A0A2W5T6J4"/>
<name>A0A2W5T6J4_9BACT</name>
<dbReference type="Proteomes" id="UP000249061">
    <property type="component" value="Unassembled WGS sequence"/>
</dbReference>
<proteinExistence type="predicted"/>
<evidence type="ECO:0000313" key="8">
    <source>
        <dbReference type="Proteomes" id="UP000249061"/>
    </source>
</evidence>
<keyword evidence="3 5" id="KW-1133">Transmembrane helix</keyword>
<dbReference type="InterPro" id="IPR010432">
    <property type="entry name" value="RDD"/>
</dbReference>
<accession>A0A2W5T6J4</accession>
<comment type="caution">
    <text evidence="7">The sequence shown here is derived from an EMBL/GenBank/DDBJ whole genome shotgun (WGS) entry which is preliminary data.</text>
</comment>
<protein>
    <submittedName>
        <fullName evidence="7">RDD family protein</fullName>
    </submittedName>
</protein>
<keyword evidence="2 5" id="KW-0812">Transmembrane</keyword>
<gene>
    <name evidence="7" type="ORF">DI536_26355</name>
</gene>
<feature type="transmembrane region" description="Helical" evidence="5">
    <location>
        <begin position="80"/>
        <end position="101"/>
    </location>
</feature>
<dbReference type="EMBL" id="QFQP01000028">
    <property type="protein sequence ID" value="PZR07886.1"/>
    <property type="molecule type" value="Genomic_DNA"/>
</dbReference>
<evidence type="ECO:0000256" key="5">
    <source>
        <dbReference type="SAM" id="Phobius"/>
    </source>
</evidence>
<evidence type="ECO:0000256" key="3">
    <source>
        <dbReference type="ARBA" id="ARBA00022989"/>
    </source>
</evidence>